<gene>
    <name evidence="1" type="ORF">FGO68_gene17140</name>
</gene>
<dbReference type="AlphaFoldDB" id="A0A8J8NAT9"/>
<name>A0A8J8NAT9_HALGN</name>
<accession>A0A8J8NAT9</accession>
<reference evidence="1" key="1">
    <citation type="submission" date="2019-06" db="EMBL/GenBank/DDBJ databases">
        <authorList>
            <person name="Zheng W."/>
        </authorList>
    </citation>
    <scope>NUCLEOTIDE SEQUENCE</scope>
    <source>
        <strain evidence="1">QDHG01</strain>
    </source>
</reference>
<sequence length="70" mass="8296">MSRTDRQSEKNRLISRLVYNILLRWLVNSQPIYEIQSLIVNSIAFFGYTVVERYPFAGLRTYSKQSFMEG</sequence>
<organism evidence="1 2">
    <name type="scientific">Halteria grandinella</name>
    <dbReference type="NCBI Taxonomy" id="5974"/>
    <lineage>
        <taxon>Eukaryota</taxon>
        <taxon>Sar</taxon>
        <taxon>Alveolata</taxon>
        <taxon>Ciliophora</taxon>
        <taxon>Intramacronucleata</taxon>
        <taxon>Spirotrichea</taxon>
        <taxon>Stichotrichia</taxon>
        <taxon>Sporadotrichida</taxon>
        <taxon>Halteriidae</taxon>
        <taxon>Halteria</taxon>
    </lineage>
</organism>
<keyword evidence="2" id="KW-1185">Reference proteome</keyword>
<proteinExistence type="predicted"/>
<protein>
    <submittedName>
        <fullName evidence="1">Uncharacterized protein</fullName>
    </submittedName>
</protein>
<dbReference type="EMBL" id="RRYP01029771">
    <property type="protein sequence ID" value="TNV71487.1"/>
    <property type="molecule type" value="Genomic_DNA"/>
</dbReference>
<evidence type="ECO:0000313" key="1">
    <source>
        <dbReference type="EMBL" id="TNV71487.1"/>
    </source>
</evidence>
<comment type="caution">
    <text evidence="1">The sequence shown here is derived from an EMBL/GenBank/DDBJ whole genome shotgun (WGS) entry which is preliminary data.</text>
</comment>
<evidence type="ECO:0000313" key="2">
    <source>
        <dbReference type="Proteomes" id="UP000785679"/>
    </source>
</evidence>
<dbReference type="Proteomes" id="UP000785679">
    <property type="component" value="Unassembled WGS sequence"/>
</dbReference>